<reference evidence="3 4" key="1">
    <citation type="submission" date="2024-09" db="EMBL/GenBank/DDBJ databases">
        <authorList>
            <person name="Sun Q."/>
            <person name="Mori K."/>
        </authorList>
    </citation>
    <scope>NUCLEOTIDE SEQUENCE [LARGE SCALE GENOMIC DNA]</scope>
    <source>
        <strain evidence="3 4">KCTC 23315</strain>
    </source>
</reference>
<accession>A0ABV6BJW5</accession>
<keyword evidence="4" id="KW-1185">Reference proteome</keyword>
<dbReference type="InterPro" id="IPR006143">
    <property type="entry name" value="RND_pump_MFP"/>
</dbReference>
<dbReference type="Gene3D" id="2.40.420.20">
    <property type="match status" value="1"/>
</dbReference>
<evidence type="ECO:0000256" key="1">
    <source>
        <dbReference type="ARBA" id="ARBA00009477"/>
    </source>
</evidence>
<proteinExistence type="inferred from homology"/>
<dbReference type="Proteomes" id="UP001589813">
    <property type="component" value="Unassembled WGS sequence"/>
</dbReference>
<evidence type="ECO:0000313" key="3">
    <source>
        <dbReference type="EMBL" id="MFC0049808.1"/>
    </source>
</evidence>
<dbReference type="Gene3D" id="1.10.287.470">
    <property type="entry name" value="Helix hairpin bin"/>
    <property type="match status" value="1"/>
</dbReference>
<feature type="signal peptide" evidence="2">
    <location>
        <begin position="1"/>
        <end position="24"/>
    </location>
</feature>
<comment type="caution">
    <text evidence="3">The sequence shown here is derived from an EMBL/GenBank/DDBJ whole genome shotgun (WGS) entry which is preliminary data.</text>
</comment>
<comment type="similarity">
    <text evidence="1">Belongs to the membrane fusion protein (MFP) (TC 8.A.1) family.</text>
</comment>
<protein>
    <submittedName>
        <fullName evidence="3">Efflux RND transporter periplasmic adaptor subunit</fullName>
    </submittedName>
</protein>
<dbReference type="PANTHER" id="PTHR30469:SF18">
    <property type="entry name" value="RESISTANCE-NODULATION-CELL DIVISION (RND) EFFLUX MEMBRANE FUSION PROTEIN-RELATED"/>
    <property type="match status" value="1"/>
</dbReference>
<name>A0ABV6BJW5_9GAMM</name>
<evidence type="ECO:0000256" key="2">
    <source>
        <dbReference type="SAM" id="SignalP"/>
    </source>
</evidence>
<gene>
    <name evidence="3" type="ORF">ACFFJP_16025</name>
</gene>
<sequence length="361" mass="39045">MQMKELGQQLSASLTALFTMLAIAIQPVAASATEWHTLTPQAQPVWLELPALVEAVAQSTISAQTSGRIIELPFDVNDLVPQGAVVVRFTDTEQKARLAQAEAALSEAQVRFIEQDKELKRVQQIHQQGLVAKAALDLAQANFNAAKARQQQASAAASAAKEQLEQTVVRAPYSGILQQRLVELGELATVGKPLLVGLSLEHLRLTAQLPQQQLQAARQSNAAELQLVNGSQLSLGVPDLTIAPQGNALSHSFLLRLKLPVADYSAQQLYPGSWTTLKLQTGSQQQLLLPASAVLWRGEVAMVYLQQPSKPQLQPVRVLRLHQQQYQLLSGLSAGQKIALDAQAMLQSLQPAANATVQESK</sequence>
<dbReference type="SUPFAM" id="SSF111369">
    <property type="entry name" value="HlyD-like secretion proteins"/>
    <property type="match status" value="1"/>
</dbReference>
<dbReference type="PANTHER" id="PTHR30469">
    <property type="entry name" value="MULTIDRUG RESISTANCE PROTEIN MDTA"/>
    <property type="match status" value="1"/>
</dbReference>
<dbReference type="EMBL" id="JBHLXP010000004">
    <property type="protein sequence ID" value="MFC0049808.1"/>
    <property type="molecule type" value="Genomic_DNA"/>
</dbReference>
<organism evidence="3 4">
    <name type="scientific">Rheinheimera tilapiae</name>
    <dbReference type="NCBI Taxonomy" id="875043"/>
    <lineage>
        <taxon>Bacteria</taxon>
        <taxon>Pseudomonadati</taxon>
        <taxon>Pseudomonadota</taxon>
        <taxon>Gammaproteobacteria</taxon>
        <taxon>Chromatiales</taxon>
        <taxon>Chromatiaceae</taxon>
        <taxon>Rheinheimera</taxon>
    </lineage>
</organism>
<feature type="chain" id="PRO_5046279341" evidence="2">
    <location>
        <begin position="25"/>
        <end position="361"/>
    </location>
</feature>
<dbReference type="Gene3D" id="2.40.50.100">
    <property type="match status" value="1"/>
</dbReference>
<dbReference type="Gene3D" id="2.40.30.170">
    <property type="match status" value="1"/>
</dbReference>
<dbReference type="RefSeq" id="WP_377246369.1">
    <property type="nucleotide sequence ID" value="NZ_JBHLXP010000004.1"/>
</dbReference>
<evidence type="ECO:0000313" key="4">
    <source>
        <dbReference type="Proteomes" id="UP001589813"/>
    </source>
</evidence>
<dbReference type="NCBIfam" id="TIGR01730">
    <property type="entry name" value="RND_mfp"/>
    <property type="match status" value="1"/>
</dbReference>
<keyword evidence="2" id="KW-0732">Signal</keyword>